<evidence type="ECO:0000313" key="3">
    <source>
        <dbReference type="RefSeq" id="XP_026747558.1"/>
    </source>
</evidence>
<dbReference type="Proteomes" id="UP000322000">
    <property type="component" value="Chromosome 3"/>
</dbReference>
<evidence type="ECO:0000313" key="2">
    <source>
        <dbReference type="Proteomes" id="UP000322000"/>
    </source>
</evidence>
<dbReference type="RefSeq" id="XP_026747558.1">
    <property type="nucleotide sequence ID" value="XM_026891757.1"/>
</dbReference>
<gene>
    <name evidence="3" type="primary">LOC113508675</name>
</gene>
<sequence length="446" mass="52456">MEVVSLTGTIGHDEKSNPRGLIPVRDKLQCIAAYQLNYLGHCTAVVYIANRESNAWSYNVLRKKINKTLQLKNEERFLERRRQREIKDQRISILDKYQRDTETLDDILHYRVIKKRSKKWRKIKEIENDFRRLIAMEGAKYNFKRDMFWRTWRKVLSEDGVEKLVCYKCNNPIVVNSTECQSCGLWTIEDQPSPCPYEFFSVIDEHTLCGANYTKFKDIYNDCPSVITFSEMQSSCDNPIETAWRFSKLYGTSGEYDNIICQGKDYCEIFTMYEITPQHVSFRIINSTNDVIYSRIMKPNRTNFFCVDDCGHFNSYTKKITKNDRPLKLDLLSSRINKREDVLNRLNETIQKILFDIHTAEDERKAATETSMSKVGAKRQRIFKKKLKSKLRKRQQNNLDFIEKPVHNYSVSLDGTLPKPTPVSACKKIENKYHISSEALDEDHLF</sequence>
<organism evidence="2 3">
    <name type="scientific">Trichoplusia ni</name>
    <name type="common">Cabbage looper</name>
    <dbReference type="NCBI Taxonomy" id="7111"/>
    <lineage>
        <taxon>Eukaryota</taxon>
        <taxon>Metazoa</taxon>
        <taxon>Ecdysozoa</taxon>
        <taxon>Arthropoda</taxon>
        <taxon>Hexapoda</taxon>
        <taxon>Insecta</taxon>
        <taxon>Pterygota</taxon>
        <taxon>Neoptera</taxon>
        <taxon>Endopterygota</taxon>
        <taxon>Lepidoptera</taxon>
        <taxon>Glossata</taxon>
        <taxon>Ditrysia</taxon>
        <taxon>Noctuoidea</taxon>
        <taxon>Noctuidae</taxon>
        <taxon>Plusiinae</taxon>
        <taxon>Trichoplusia</taxon>
    </lineage>
</organism>
<dbReference type="GeneID" id="113508675"/>
<accession>A0A7E5X2X8</accession>
<dbReference type="KEGG" id="tnl:113508675"/>
<reference evidence="3" key="1">
    <citation type="submission" date="2025-08" db="UniProtKB">
        <authorList>
            <consortium name="RefSeq"/>
        </authorList>
    </citation>
    <scope>IDENTIFICATION</scope>
</reference>
<dbReference type="InParanoid" id="A0A7E5X2X8"/>
<keyword evidence="1" id="KW-0175">Coiled coil</keyword>
<evidence type="ECO:0000256" key="1">
    <source>
        <dbReference type="SAM" id="Coils"/>
    </source>
</evidence>
<dbReference type="AlphaFoldDB" id="A0A7E5X2X8"/>
<proteinExistence type="predicted"/>
<protein>
    <submittedName>
        <fullName evidence="3">Uncharacterized protein LOC113508675</fullName>
    </submittedName>
</protein>
<dbReference type="OrthoDB" id="7270138at2759"/>
<keyword evidence="2" id="KW-1185">Reference proteome</keyword>
<feature type="coiled-coil region" evidence="1">
    <location>
        <begin position="329"/>
        <end position="363"/>
    </location>
</feature>
<name>A0A7E5X2X8_TRINI</name>